<name>A0A914PIQ9_9BILA</name>
<evidence type="ECO:0000313" key="2">
    <source>
        <dbReference type="Proteomes" id="UP000887578"/>
    </source>
</evidence>
<dbReference type="AlphaFoldDB" id="A0A914PIQ9"/>
<organism evidence="2 3">
    <name type="scientific">Panagrolaimus davidi</name>
    <dbReference type="NCBI Taxonomy" id="227884"/>
    <lineage>
        <taxon>Eukaryota</taxon>
        <taxon>Metazoa</taxon>
        <taxon>Ecdysozoa</taxon>
        <taxon>Nematoda</taxon>
        <taxon>Chromadorea</taxon>
        <taxon>Rhabditida</taxon>
        <taxon>Tylenchina</taxon>
        <taxon>Panagrolaimomorpha</taxon>
        <taxon>Panagrolaimoidea</taxon>
        <taxon>Panagrolaimidae</taxon>
        <taxon>Panagrolaimus</taxon>
    </lineage>
</organism>
<proteinExistence type="predicted"/>
<reference evidence="3" key="1">
    <citation type="submission" date="2022-11" db="UniProtKB">
        <authorList>
            <consortium name="WormBaseParasite"/>
        </authorList>
    </citation>
    <scope>IDENTIFICATION</scope>
</reference>
<dbReference type="WBParaSite" id="PDA_v2.g18269.t1">
    <property type="protein sequence ID" value="PDA_v2.g18269.t1"/>
    <property type="gene ID" value="PDA_v2.g18269"/>
</dbReference>
<evidence type="ECO:0000256" key="1">
    <source>
        <dbReference type="SAM" id="MobiDB-lite"/>
    </source>
</evidence>
<evidence type="ECO:0000313" key="3">
    <source>
        <dbReference type="WBParaSite" id="PDA_v2.g18269.t1"/>
    </source>
</evidence>
<feature type="region of interest" description="Disordered" evidence="1">
    <location>
        <begin position="42"/>
        <end position="69"/>
    </location>
</feature>
<keyword evidence="2" id="KW-1185">Reference proteome</keyword>
<accession>A0A914PIQ9</accession>
<feature type="compositionally biased region" description="Polar residues" evidence="1">
    <location>
        <begin position="43"/>
        <end position="55"/>
    </location>
</feature>
<protein>
    <submittedName>
        <fullName evidence="3">Uncharacterized protein</fullName>
    </submittedName>
</protein>
<dbReference type="Proteomes" id="UP000887578">
    <property type="component" value="Unplaced"/>
</dbReference>
<sequence>MFIIINANNGSGGRQSGEDDARVCFDALELAIRNLLIEEARGLSQSSTSRGNYQRPSYAYGNADMEPAG</sequence>